<protein>
    <submittedName>
        <fullName evidence="2">AAA family ATPase</fullName>
    </submittedName>
</protein>
<dbReference type="SUPFAM" id="SSF52540">
    <property type="entry name" value="P-loop containing nucleoside triphosphate hydrolases"/>
    <property type="match status" value="1"/>
</dbReference>
<feature type="domain" description="DNA primase/polymerase bifunctional N-terminal" evidence="1">
    <location>
        <begin position="25"/>
        <end position="190"/>
    </location>
</feature>
<dbReference type="GO" id="GO:0016817">
    <property type="term" value="F:hydrolase activity, acting on acid anhydrides"/>
    <property type="evidence" value="ECO:0007669"/>
    <property type="project" value="InterPro"/>
</dbReference>
<gene>
    <name evidence="2" type="ORF">GRI68_05475</name>
</gene>
<evidence type="ECO:0000313" key="3">
    <source>
        <dbReference type="Proteomes" id="UP000429229"/>
    </source>
</evidence>
<dbReference type="AlphaFoldDB" id="A0A6I4U5A3"/>
<dbReference type="RefSeq" id="WP_160616301.1">
    <property type="nucleotide sequence ID" value="NZ_WTYR01000001.1"/>
</dbReference>
<dbReference type="OrthoDB" id="8215052at2"/>
<dbReference type="SUPFAM" id="SSF56747">
    <property type="entry name" value="Prim-pol domain"/>
    <property type="match status" value="1"/>
</dbReference>
<dbReference type="Gene3D" id="3.40.50.300">
    <property type="entry name" value="P-loop containing nucleotide triphosphate hydrolases"/>
    <property type="match status" value="1"/>
</dbReference>
<name>A0A6I4U5A3_9SPHN</name>
<reference evidence="2 3" key="1">
    <citation type="submission" date="2019-12" db="EMBL/GenBank/DDBJ databases">
        <title>Genomic-based taxomic classification of the family Erythrobacteraceae.</title>
        <authorList>
            <person name="Xu L."/>
        </authorList>
    </citation>
    <scope>NUCLEOTIDE SEQUENCE [LARGE SCALE GENOMIC DNA]</scope>
    <source>
        <strain evidence="2 3">LMG 29519</strain>
    </source>
</reference>
<dbReference type="EMBL" id="WTYR01000001">
    <property type="protein sequence ID" value="MXP09622.1"/>
    <property type="molecule type" value="Genomic_DNA"/>
</dbReference>
<evidence type="ECO:0000259" key="1">
    <source>
        <dbReference type="SMART" id="SM00943"/>
    </source>
</evidence>
<sequence>MSDENETTAAAGAKGPAFEFEPGELAKLADTGFELIRLHSPDALDPHGRPIGKAPFKGWRDEPAMEVDEAIRHLAAQNVGVRLRDGDLVVDVDPRNFAEGDDPLRRLQEDLGVSFDAYPTVETGSGGKHVYMKMPAGTLVLDTLEAYPGVEFKAHGRQVVAPGSSHPDTRKPYRLVSASFTDVPEAPETFVNAILRPVRASADGGGGYSPEWLSRALELLDVSDFREHGPWLELMMACHHATAGEGRDEFVEWSISDPAYAEHGDVVGRRWDSLHTDKGGRVVTVLTLFRELNKAGAGKLVSLEPDTAGAVEDFHEDLFGASAEDGDEREVLSLEDFVGSTEFVVDGFLPVGVGVIAGAWGAGKTINLIPLLATAAHVTPKDWTVRHAELRRHVVFVGEDMGQVKSAIGALSSNPGAASLPEILKWVHYFPAKRLTPEALAARVKKLGDRFTYENEHGFKIRPIVVLDTANANCELESENDSRAVGQMMSALKASGVPTIIVGHVAKAITRSEFAAHSFRGSGAFEADADFTAYLLHDETTDDRYLGVHKVRFAPDFREVAFGTHSKTVAVPVEWDPSKRQERTILNGIPAISSQADRKVRAAVRKLEGKEKRVDDAVTALLQSGEHPTVKAVKEHLGGNNQETGRIINDLCDRGHLVKFEAKDDLEKEQRQALHLHHNSQLLLPQDVLLETYVSKRLGKLPFDDFGMDEVDPLDEAAT</sequence>
<evidence type="ECO:0000313" key="2">
    <source>
        <dbReference type="EMBL" id="MXP09622.1"/>
    </source>
</evidence>
<dbReference type="CDD" id="cd04859">
    <property type="entry name" value="Prim_Pol"/>
    <property type="match status" value="1"/>
</dbReference>
<dbReference type="Proteomes" id="UP000429229">
    <property type="component" value="Unassembled WGS sequence"/>
</dbReference>
<accession>A0A6I4U5A3</accession>
<proteinExistence type="predicted"/>
<dbReference type="Pfam" id="PF09250">
    <property type="entry name" value="Prim-Pol"/>
    <property type="match status" value="1"/>
</dbReference>
<dbReference type="Pfam" id="PF08707">
    <property type="entry name" value="PriCT_2"/>
    <property type="match status" value="1"/>
</dbReference>
<dbReference type="SMART" id="SM00943">
    <property type="entry name" value="Prim-Pol"/>
    <property type="match status" value="1"/>
</dbReference>
<dbReference type="InterPro" id="IPR014819">
    <property type="entry name" value="PriCT_2"/>
</dbReference>
<organism evidence="2 3">
    <name type="scientific">Alteriqipengyuania halimionae</name>
    <dbReference type="NCBI Taxonomy" id="1926630"/>
    <lineage>
        <taxon>Bacteria</taxon>
        <taxon>Pseudomonadati</taxon>
        <taxon>Pseudomonadota</taxon>
        <taxon>Alphaproteobacteria</taxon>
        <taxon>Sphingomonadales</taxon>
        <taxon>Erythrobacteraceae</taxon>
        <taxon>Alteriqipengyuania</taxon>
    </lineage>
</organism>
<dbReference type="Pfam" id="PF13481">
    <property type="entry name" value="AAA_25"/>
    <property type="match status" value="1"/>
</dbReference>
<dbReference type="InterPro" id="IPR027417">
    <property type="entry name" value="P-loop_NTPase"/>
</dbReference>
<comment type="caution">
    <text evidence="2">The sequence shown here is derived from an EMBL/GenBank/DDBJ whole genome shotgun (WGS) entry which is preliminary data.</text>
</comment>
<keyword evidence="3" id="KW-1185">Reference proteome</keyword>
<dbReference type="InterPro" id="IPR015330">
    <property type="entry name" value="DNA_primase/pol_bifunc_N"/>
</dbReference>